<dbReference type="GO" id="GO:0004252">
    <property type="term" value="F:serine-type endopeptidase activity"/>
    <property type="evidence" value="ECO:0007669"/>
    <property type="project" value="UniProtKB-UniRule"/>
</dbReference>
<dbReference type="Proteomes" id="UP000885759">
    <property type="component" value="Unassembled WGS sequence"/>
</dbReference>
<dbReference type="PANTHER" id="PTHR43806">
    <property type="entry name" value="PEPTIDASE S8"/>
    <property type="match status" value="1"/>
</dbReference>
<protein>
    <submittedName>
        <fullName evidence="9">PKD domain-containing protein</fullName>
    </submittedName>
</protein>
<dbReference type="InterPro" id="IPR000601">
    <property type="entry name" value="PKD_dom"/>
</dbReference>
<dbReference type="Gene3D" id="3.40.50.200">
    <property type="entry name" value="Peptidase S8/S53 domain"/>
    <property type="match status" value="1"/>
</dbReference>
<dbReference type="Pfam" id="PF18911">
    <property type="entry name" value="PKD_4"/>
    <property type="match status" value="1"/>
</dbReference>
<dbReference type="InterPro" id="IPR023827">
    <property type="entry name" value="Peptidase_S8_Asp-AS"/>
</dbReference>
<dbReference type="InterPro" id="IPR023828">
    <property type="entry name" value="Peptidase_S8_Ser-AS"/>
</dbReference>
<evidence type="ECO:0000259" key="8">
    <source>
        <dbReference type="PROSITE" id="PS50093"/>
    </source>
</evidence>
<dbReference type="InterPro" id="IPR015500">
    <property type="entry name" value="Peptidase_S8_subtilisin-rel"/>
</dbReference>
<feature type="active site" description="Charge relay system" evidence="5">
    <location>
        <position position="312"/>
    </location>
</feature>
<evidence type="ECO:0000256" key="1">
    <source>
        <dbReference type="ARBA" id="ARBA00011073"/>
    </source>
</evidence>
<dbReference type="SUPFAM" id="SSF49299">
    <property type="entry name" value="PKD domain"/>
    <property type="match status" value="1"/>
</dbReference>
<gene>
    <name evidence="9" type="ORF">ENK37_03490</name>
</gene>
<keyword evidence="2 5" id="KW-0645">Protease</keyword>
<feature type="domain" description="PKD" evidence="8">
    <location>
        <begin position="54"/>
        <end position="116"/>
    </location>
</feature>
<evidence type="ECO:0000256" key="5">
    <source>
        <dbReference type="PROSITE-ProRule" id="PRU01240"/>
    </source>
</evidence>
<dbReference type="PRINTS" id="PR00723">
    <property type="entry name" value="SUBTILISIN"/>
</dbReference>
<dbReference type="EMBL" id="DRPZ01000093">
    <property type="protein sequence ID" value="HGY09108.1"/>
    <property type="molecule type" value="Genomic_DNA"/>
</dbReference>
<feature type="active site" description="Charge relay system" evidence="5">
    <location>
        <position position="481"/>
    </location>
</feature>
<evidence type="ECO:0000256" key="3">
    <source>
        <dbReference type="ARBA" id="ARBA00022801"/>
    </source>
</evidence>
<evidence type="ECO:0000256" key="2">
    <source>
        <dbReference type="ARBA" id="ARBA00022670"/>
    </source>
</evidence>
<dbReference type="SMART" id="SM00089">
    <property type="entry name" value="PKD"/>
    <property type="match status" value="1"/>
</dbReference>
<feature type="signal peptide" evidence="7">
    <location>
        <begin position="1"/>
        <end position="20"/>
    </location>
</feature>
<dbReference type="PROSITE" id="PS51257">
    <property type="entry name" value="PROKAR_LIPOPROTEIN"/>
    <property type="match status" value="1"/>
</dbReference>
<evidence type="ECO:0000256" key="6">
    <source>
        <dbReference type="RuleBase" id="RU003355"/>
    </source>
</evidence>
<dbReference type="InterPro" id="IPR000209">
    <property type="entry name" value="Peptidase_S8/S53_dom"/>
</dbReference>
<dbReference type="InterPro" id="IPR035986">
    <property type="entry name" value="PKD_dom_sf"/>
</dbReference>
<dbReference type="AlphaFoldDB" id="A0A7C4V595"/>
<evidence type="ECO:0000313" key="9">
    <source>
        <dbReference type="EMBL" id="HGY09108.1"/>
    </source>
</evidence>
<keyword evidence="3 5" id="KW-0378">Hydrolase</keyword>
<dbReference type="CDD" id="cd00146">
    <property type="entry name" value="PKD"/>
    <property type="match status" value="1"/>
</dbReference>
<evidence type="ECO:0000256" key="4">
    <source>
        <dbReference type="ARBA" id="ARBA00022825"/>
    </source>
</evidence>
<comment type="similarity">
    <text evidence="1 5 6">Belongs to the peptidase S8 family.</text>
</comment>
<dbReference type="InterPro" id="IPR022409">
    <property type="entry name" value="PKD/Chitinase_dom"/>
</dbReference>
<dbReference type="GO" id="GO:0006508">
    <property type="term" value="P:proteolysis"/>
    <property type="evidence" value="ECO:0007669"/>
    <property type="project" value="UniProtKB-KW"/>
</dbReference>
<keyword evidence="7" id="KW-0732">Signal</keyword>
<dbReference type="PROSITE" id="PS50093">
    <property type="entry name" value="PKD"/>
    <property type="match status" value="1"/>
</dbReference>
<dbReference type="PROSITE" id="PS00138">
    <property type="entry name" value="SUBTILASE_SER"/>
    <property type="match status" value="1"/>
</dbReference>
<dbReference type="PROSITE" id="PS51892">
    <property type="entry name" value="SUBTILASE"/>
    <property type="match status" value="1"/>
</dbReference>
<dbReference type="PANTHER" id="PTHR43806:SF11">
    <property type="entry name" value="CEREVISIN-RELATED"/>
    <property type="match status" value="1"/>
</dbReference>
<organism evidence="9">
    <name type="scientific">Oceanithermus profundus</name>
    <dbReference type="NCBI Taxonomy" id="187137"/>
    <lineage>
        <taxon>Bacteria</taxon>
        <taxon>Thermotogati</taxon>
        <taxon>Deinococcota</taxon>
        <taxon>Deinococci</taxon>
        <taxon>Thermales</taxon>
        <taxon>Thermaceae</taxon>
        <taxon>Oceanithermus</taxon>
    </lineage>
</organism>
<reference evidence="9" key="1">
    <citation type="journal article" date="2020" name="mSystems">
        <title>Genome- and Community-Level Interaction Insights into Carbon Utilization and Element Cycling Functions of Hydrothermarchaeota in Hydrothermal Sediment.</title>
        <authorList>
            <person name="Zhou Z."/>
            <person name="Liu Y."/>
            <person name="Xu W."/>
            <person name="Pan J."/>
            <person name="Luo Z.H."/>
            <person name="Li M."/>
        </authorList>
    </citation>
    <scope>NUCLEOTIDE SEQUENCE [LARGE SCALE GENOMIC DNA]</scope>
    <source>
        <strain evidence="9">HyVt-570</strain>
    </source>
</reference>
<dbReference type="InterPro" id="IPR036852">
    <property type="entry name" value="Peptidase_S8/S53_dom_sf"/>
</dbReference>
<feature type="chain" id="PRO_5028363155" evidence="7">
    <location>
        <begin position="21"/>
        <end position="551"/>
    </location>
</feature>
<dbReference type="Pfam" id="PF00082">
    <property type="entry name" value="Peptidase_S8"/>
    <property type="match status" value="1"/>
</dbReference>
<name>A0A7C4V595_9DEIN</name>
<dbReference type="InterPro" id="IPR050131">
    <property type="entry name" value="Peptidase_S8_subtilisin-like"/>
</dbReference>
<keyword evidence="4 5" id="KW-0720">Serine protease</keyword>
<dbReference type="SUPFAM" id="SSF52743">
    <property type="entry name" value="Subtilisin-like"/>
    <property type="match status" value="1"/>
</dbReference>
<proteinExistence type="inferred from homology"/>
<sequence>MRIKVSLILLIGLFALVACNPNKPPTTQLSVSRTQVYADIEEIQVTFSAADPEGAPVTCALNFGDGSVLNLTACSLGTKAHTYDQAGSYTVTFTASDNKGATSRKQLTVNVLDSSKTCYAAIAAGSSKAIQTSRTSSWPASDAAYVPGQLLVQLPTGNVEVTLELLKTSKVSAPLRALRTIEPPKELTGPTWVLLETTPGQEEAVARALLNNGQAVAAQPNYIYGLLALPTPPNDPLYNSDQAAQFQLIGLESAWASALDPSNDALDRLVAVVDSGVAYNHVDLEASVDNLGKDFSDEDGIDGYPTNSSGPHGTIVGSIIAAETNNNEGVAGVTYNTAKLLPLKVFPGGTSDILAQAINEAVTAGADVINLSLCILNNSGTCANLYDTPDTAIENALQNAYQNGVVAVAASGNFADDWVGYPASSPYTIAVGSVNAAGQRSSFSNGGTRLDLVAPGENMAGATFPIDDGGNPAYVQGDGTSFSTPVVAGVAALYMRQYKSAKGQLPSPKQVARCLCATAQDRGDPGFDTGYGAGIVRADHALNTVDAICYP</sequence>
<evidence type="ECO:0000256" key="7">
    <source>
        <dbReference type="SAM" id="SignalP"/>
    </source>
</evidence>
<accession>A0A7C4V595</accession>
<feature type="active site" description="Charge relay system" evidence="5">
    <location>
        <position position="274"/>
    </location>
</feature>
<dbReference type="InterPro" id="IPR013783">
    <property type="entry name" value="Ig-like_fold"/>
</dbReference>
<comment type="caution">
    <text evidence="9">The sequence shown here is derived from an EMBL/GenBank/DDBJ whole genome shotgun (WGS) entry which is preliminary data.</text>
</comment>
<dbReference type="PROSITE" id="PS00136">
    <property type="entry name" value="SUBTILASE_ASP"/>
    <property type="match status" value="1"/>
</dbReference>
<dbReference type="Gene3D" id="2.60.40.10">
    <property type="entry name" value="Immunoglobulins"/>
    <property type="match status" value="1"/>
</dbReference>